<organism evidence="2 3">
    <name type="scientific">Legionella geestiana</name>
    <dbReference type="NCBI Taxonomy" id="45065"/>
    <lineage>
        <taxon>Bacteria</taxon>
        <taxon>Pseudomonadati</taxon>
        <taxon>Pseudomonadota</taxon>
        <taxon>Gammaproteobacteria</taxon>
        <taxon>Legionellales</taxon>
        <taxon>Legionellaceae</taxon>
        <taxon>Legionella</taxon>
    </lineage>
</organism>
<comment type="caution">
    <text evidence="2">The sequence shown here is derived from an EMBL/GenBank/DDBJ whole genome shotgun (WGS) entry which is preliminary data.</text>
</comment>
<dbReference type="Proteomes" id="UP000054785">
    <property type="component" value="Unassembled WGS sequence"/>
</dbReference>
<dbReference type="Pfam" id="PF23131">
    <property type="entry name" value="DotY"/>
    <property type="match status" value="1"/>
</dbReference>
<evidence type="ECO:0000313" key="3">
    <source>
        <dbReference type="Proteomes" id="UP000054785"/>
    </source>
</evidence>
<proteinExistence type="predicted"/>
<sequence>MALPITHRGSGIVRPPLTSEVVGMKLPQTASSPEAAQYAVVRLQEELTLRRFDKEYISNMVNKFNNWAGQVTQFSESPESAMNLRATQACSELDPGAGYQAHFAVSNEGEYQRVWLSQTGDVLPENVIAALDKQVDASMASRGMTLRDGRFIEVGAEGNERRVNPDKARDILQNRVKRDLEQRGVSLGRVYLHDYQQPAQKAAAAPKVAVDSAKPSVNATPEPAPEQNVRPNQSQSM</sequence>
<evidence type="ECO:0000256" key="1">
    <source>
        <dbReference type="SAM" id="MobiDB-lite"/>
    </source>
</evidence>
<keyword evidence="3" id="KW-1185">Reference proteome</keyword>
<feature type="compositionally biased region" description="Low complexity" evidence="1">
    <location>
        <begin position="201"/>
        <end position="215"/>
    </location>
</feature>
<dbReference type="InterPro" id="IPR056465">
    <property type="entry name" value="DotY"/>
</dbReference>
<dbReference type="EMBL" id="LNYC01000051">
    <property type="protein sequence ID" value="KTC99080.1"/>
    <property type="molecule type" value="Genomic_DNA"/>
</dbReference>
<accession>A0A0W0TUG9</accession>
<reference evidence="2 3" key="1">
    <citation type="submission" date="2015-11" db="EMBL/GenBank/DDBJ databases">
        <title>Genomic analysis of 38 Legionella species identifies large and diverse effector repertoires.</title>
        <authorList>
            <person name="Burstein D."/>
            <person name="Amaro F."/>
            <person name="Zusman T."/>
            <person name="Lifshitz Z."/>
            <person name="Cohen O."/>
            <person name="Gilbert J.A."/>
            <person name="Pupko T."/>
            <person name="Shuman H.A."/>
            <person name="Segal G."/>
        </authorList>
    </citation>
    <scope>NUCLEOTIDE SEQUENCE [LARGE SCALE GENOMIC DNA]</scope>
    <source>
        <strain evidence="2 3">ATCC 49504</strain>
    </source>
</reference>
<feature type="region of interest" description="Disordered" evidence="1">
    <location>
        <begin position="201"/>
        <end position="237"/>
    </location>
</feature>
<protein>
    <submittedName>
        <fullName evidence="2">Uncharacterized protein</fullName>
    </submittedName>
</protein>
<gene>
    <name evidence="2" type="ORF">Lgee_1346</name>
</gene>
<dbReference type="RefSeq" id="WP_028387241.1">
    <property type="nucleotide sequence ID" value="NZ_CAAAHN010000005.1"/>
</dbReference>
<evidence type="ECO:0000313" key="2">
    <source>
        <dbReference type="EMBL" id="KTC99080.1"/>
    </source>
</evidence>
<dbReference type="AlphaFoldDB" id="A0A0W0TUG9"/>
<name>A0A0W0TUG9_9GAMM</name>
<dbReference type="PATRIC" id="fig|45065.4.peg.1453"/>